<proteinExistence type="predicted"/>
<dbReference type="PANTHER" id="PTHR11319:SF35">
    <property type="entry name" value="OUTER MEMBRANE PROTEIN PMPC-RELATED"/>
    <property type="match status" value="1"/>
</dbReference>
<evidence type="ECO:0000313" key="5">
    <source>
        <dbReference type="Proteomes" id="UP000008141"/>
    </source>
</evidence>
<evidence type="ECO:0000313" key="4">
    <source>
        <dbReference type="EMBL" id="EFN53548.1"/>
    </source>
</evidence>
<keyword evidence="3" id="KW-0732">Signal</keyword>
<dbReference type="InterPro" id="IPR011050">
    <property type="entry name" value="Pectin_lyase_fold/virulence"/>
</dbReference>
<keyword evidence="5" id="KW-1185">Reference proteome</keyword>
<keyword evidence="2" id="KW-1133">Transmembrane helix</keyword>
<feature type="region of interest" description="Disordered" evidence="1">
    <location>
        <begin position="298"/>
        <end position="358"/>
    </location>
</feature>
<dbReference type="GeneID" id="17352985"/>
<dbReference type="Gene3D" id="3.30.760.10">
    <property type="entry name" value="RNA Cap, Translation Initiation Factor Eif4e"/>
    <property type="match status" value="1"/>
</dbReference>
<dbReference type="Proteomes" id="UP000008141">
    <property type="component" value="Unassembled WGS sequence"/>
</dbReference>
<dbReference type="OrthoDB" id="75921at2759"/>
<feature type="compositionally biased region" description="Low complexity" evidence="1">
    <location>
        <begin position="324"/>
        <end position="337"/>
    </location>
</feature>
<dbReference type="EMBL" id="GL433851">
    <property type="protein sequence ID" value="EFN53548.1"/>
    <property type="molecule type" value="Genomic_DNA"/>
</dbReference>
<dbReference type="PROSITE" id="PS51257">
    <property type="entry name" value="PROKAR_LIPOPROTEIN"/>
    <property type="match status" value="1"/>
</dbReference>
<dbReference type="KEGG" id="cvr:CHLNCDRAFT_53713"/>
<feature type="region of interest" description="Disordered" evidence="1">
    <location>
        <begin position="653"/>
        <end position="677"/>
    </location>
</feature>
<reference evidence="4 5" key="1">
    <citation type="journal article" date="2010" name="Plant Cell">
        <title>The Chlorella variabilis NC64A genome reveals adaptation to photosymbiosis, coevolution with viruses, and cryptic sex.</title>
        <authorList>
            <person name="Blanc G."/>
            <person name="Duncan G."/>
            <person name="Agarkova I."/>
            <person name="Borodovsky M."/>
            <person name="Gurnon J."/>
            <person name="Kuo A."/>
            <person name="Lindquist E."/>
            <person name="Lucas S."/>
            <person name="Pangilinan J."/>
            <person name="Polle J."/>
            <person name="Salamov A."/>
            <person name="Terry A."/>
            <person name="Yamada T."/>
            <person name="Dunigan D.D."/>
            <person name="Grigoriev I.V."/>
            <person name="Claverie J.M."/>
            <person name="Van Etten J.L."/>
        </authorList>
    </citation>
    <scope>NUCLEOTIDE SEQUENCE [LARGE SCALE GENOMIC DNA]</scope>
    <source>
        <strain evidence="4 5">NC64A</strain>
    </source>
</reference>
<name>E1ZKT9_CHLVA</name>
<feature type="signal peptide" evidence="3">
    <location>
        <begin position="1"/>
        <end position="20"/>
    </location>
</feature>
<accession>E1ZKT9</accession>
<feature type="compositionally biased region" description="Pro residues" evidence="1">
    <location>
        <begin position="653"/>
        <end position="676"/>
    </location>
</feature>
<evidence type="ECO:0000256" key="1">
    <source>
        <dbReference type="SAM" id="MobiDB-lite"/>
    </source>
</evidence>
<dbReference type="InterPro" id="IPR023398">
    <property type="entry name" value="TIF_eIF4e-like"/>
</dbReference>
<keyword evidence="2" id="KW-0472">Membrane</keyword>
<feature type="chain" id="PRO_5003156302" description="Right handed beta helix domain-containing protein" evidence="3">
    <location>
        <begin position="21"/>
        <end position="1027"/>
    </location>
</feature>
<sequence>MLLRPALAAQLLLFTALVAACPALHTVPTGLQQPAADLEFRPAPADQAIVVASERELRAALAGGDLGWRDRRVVQLTADIQLSAPLAITTPVRLQGNCAAAAGGSRCCVLAGGGDAARPLPLLHVSGPAALVELACLELMGGVGEGSLAGALTASNHSMVELVGVRLTGNAADSGGAARVDSHATLTLTGCEVVGNTAQQAGGGVFSHSGTLRLRRTALYGNAAAEGGGVSLSGGSRLTASRCRLGGNRLAGGGGGPGAGADLLLTDGEHSAAYLEPLPEAGELSARGGELRRLSLLAEPAEGADPSQLHQVWEGEEERRQAQERPAAAAAAAATRQLGHPTADEAGEAQRRQGMGADERVVSEWMEAVHRRDQEAPAGRAVAASQEQPRRSRKLKQAYTVSVTTEKELAEAIMNKERFIRLDAHIGLTGAYKGLQSVLPAVKASVTITGNCNDDIFGGRCLLDGKALGRILHVDNAVFMPSFFVTLENIRFTGGAAQGLGGAFWNQGRIQAEFENCQFVSNSAINGAGAVALQDGAIGLFNKILFQGNSAQYGAGGAAYLTSNAGFTAVEFQSNAAPSGGAVAVGQSSTGIYFNGCTFNGNKADVFGNDIYMESWVATPAYFNPYPTSAQVYPESVVAPYSATSWPSYPLYTSPPPSPPAPPRPPPPSPPAPPNPASWVYTEDQLWDALAAGNSTITLGAHIQVVSVLGASNIRFTNCAFGVNWADGMGGAVKTVGANVTFAKSTFYQNRASTGGAIGMGPMSNIVLLSTNFRCVRGCGEVVGRLTVRPVAAALSSLVIITDNLASKSSADGRWGDDIFIAAPAGSSIALNQLPPESVAAIYPRASNTLQYSVPPPAPAPPPIYAPPFQRPPFPAPVPQPPARVRAPPPNPPSPPPRPPPGPPTPPLGPYLKSTPIMWAPIVLTAGLVGMLLLFLLALCCHKRLLPKLEKVGRGWRRLPLAAAAAADDVMRVHAGLSAALRAALPDRGSWLLICYKPDIYTTLGIYHARPQTNPWKIKPTIFAKKL</sequence>
<evidence type="ECO:0000256" key="2">
    <source>
        <dbReference type="SAM" id="Phobius"/>
    </source>
</evidence>
<dbReference type="InParanoid" id="E1ZKT9"/>
<evidence type="ECO:0000256" key="3">
    <source>
        <dbReference type="SAM" id="SignalP"/>
    </source>
</evidence>
<feature type="region of interest" description="Disordered" evidence="1">
    <location>
        <begin position="864"/>
        <end position="908"/>
    </location>
</feature>
<dbReference type="SUPFAM" id="SSF51126">
    <property type="entry name" value="Pectin lyase-like"/>
    <property type="match status" value="3"/>
</dbReference>
<gene>
    <name evidence="4" type="ORF">CHLNCDRAFT_53713</name>
</gene>
<feature type="region of interest" description="Disordered" evidence="1">
    <location>
        <begin position="371"/>
        <end position="398"/>
    </location>
</feature>
<dbReference type="AlphaFoldDB" id="E1ZKT9"/>
<feature type="transmembrane region" description="Helical" evidence="2">
    <location>
        <begin position="917"/>
        <end position="941"/>
    </location>
</feature>
<dbReference type="STRING" id="554065.E1ZKT9"/>
<keyword evidence="2" id="KW-0812">Transmembrane</keyword>
<organism evidence="5">
    <name type="scientific">Chlorella variabilis</name>
    <name type="common">Green alga</name>
    <dbReference type="NCBI Taxonomy" id="554065"/>
    <lineage>
        <taxon>Eukaryota</taxon>
        <taxon>Viridiplantae</taxon>
        <taxon>Chlorophyta</taxon>
        <taxon>core chlorophytes</taxon>
        <taxon>Trebouxiophyceae</taxon>
        <taxon>Chlorellales</taxon>
        <taxon>Chlorellaceae</taxon>
        <taxon>Chlorella clade</taxon>
        <taxon>Chlorella</taxon>
    </lineage>
</organism>
<evidence type="ECO:0008006" key="6">
    <source>
        <dbReference type="Google" id="ProtNLM"/>
    </source>
</evidence>
<dbReference type="RefSeq" id="XP_005845650.1">
    <property type="nucleotide sequence ID" value="XM_005845588.1"/>
</dbReference>
<protein>
    <recommendedName>
        <fullName evidence="6">Right handed beta helix domain-containing protein</fullName>
    </recommendedName>
</protein>
<dbReference type="PANTHER" id="PTHR11319">
    <property type="entry name" value="G PROTEIN-COUPLED RECEPTOR-RELATED"/>
    <property type="match status" value="1"/>
</dbReference>